<evidence type="ECO:0000313" key="9">
    <source>
        <dbReference type="EMBL" id="KAG7159456.1"/>
    </source>
</evidence>
<keyword evidence="4" id="KW-0433">Leucine-rich repeat</keyword>
<dbReference type="InterPro" id="IPR032675">
    <property type="entry name" value="LRR_dom_sf"/>
</dbReference>
<protein>
    <recommendedName>
        <fullName evidence="8">Dynein axonemal assembly factor 1 homolog</fullName>
    </recommendedName>
</protein>
<organism evidence="9 10">
    <name type="scientific">Homarus americanus</name>
    <name type="common">American lobster</name>
    <dbReference type="NCBI Taxonomy" id="6706"/>
    <lineage>
        <taxon>Eukaryota</taxon>
        <taxon>Metazoa</taxon>
        <taxon>Ecdysozoa</taxon>
        <taxon>Arthropoda</taxon>
        <taxon>Crustacea</taxon>
        <taxon>Multicrustacea</taxon>
        <taxon>Malacostraca</taxon>
        <taxon>Eumalacostraca</taxon>
        <taxon>Eucarida</taxon>
        <taxon>Decapoda</taxon>
        <taxon>Pleocyemata</taxon>
        <taxon>Astacidea</taxon>
        <taxon>Nephropoidea</taxon>
        <taxon>Nephropidae</taxon>
        <taxon>Homarus</taxon>
    </lineage>
</organism>
<name>A0A8J5MPY7_HOMAM</name>
<evidence type="ECO:0000256" key="8">
    <source>
        <dbReference type="ARBA" id="ARBA00024433"/>
    </source>
</evidence>
<dbReference type="PANTHER" id="PTHR45973">
    <property type="entry name" value="PROTEIN PHOSPHATASE 1 REGULATORY SUBUNIT SDS22-RELATED"/>
    <property type="match status" value="1"/>
</dbReference>
<dbReference type="InterPro" id="IPR001611">
    <property type="entry name" value="Leu-rich_rpt"/>
</dbReference>
<comment type="function">
    <text evidence="1">Cilium-specific protein required for cilia structures.</text>
</comment>
<dbReference type="InterPro" id="IPR025875">
    <property type="entry name" value="Leu-rich_rpt_4"/>
</dbReference>
<sequence>MTGIMSAREKLTVGPSADTKTQTKTCYTEIENLEEYTGLRCLWLENNGLRSINGLQHLQHLRSLHLHHNLLTCLNGGITTAAGSVSRPLLFRPVP</sequence>
<keyword evidence="5" id="KW-0677">Repeat</keyword>
<dbReference type="AlphaFoldDB" id="A0A8J5MPY7"/>
<dbReference type="PANTHER" id="PTHR45973:SF9">
    <property type="entry name" value="LEUCINE-RICH REPEAT-CONTAINING PROTEIN 46"/>
    <property type="match status" value="1"/>
</dbReference>
<evidence type="ECO:0000256" key="4">
    <source>
        <dbReference type="ARBA" id="ARBA00022614"/>
    </source>
</evidence>
<keyword evidence="10" id="KW-1185">Reference proteome</keyword>
<gene>
    <name evidence="9" type="primary">Dnaaf1-L</name>
    <name evidence="9" type="ORF">Hamer_G004084</name>
</gene>
<comment type="subcellular location">
    <subcellularLocation>
        <location evidence="2">Cell projection</location>
        <location evidence="2">Cilium</location>
    </subcellularLocation>
</comment>
<dbReference type="PROSITE" id="PS51450">
    <property type="entry name" value="LRR"/>
    <property type="match status" value="1"/>
</dbReference>
<accession>A0A8J5MPY7</accession>
<dbReference type="SUPFAM" id="SSF52058">
    <property type="entry name" value="L domain-like"/>
    <property type="match status" value="1"/>
</dbReference>
<dbReference type="GO" id="GO:0005929">
    <property type="term" value="C:cilium"/>
    <property type="evidence" value="ECO:0007669"/>
    <property type="project" value="UniProtKB-SubCell"/>
</dbReference>
<proteinExistence type="inferred from homology"/>
<evidence type="ECO:0000256" key="6">
    <source>
        <dbReference type="ARBA" id="ARBA00023069"/>
    </source>
</evidence>
<reference evidence="9" key="1">
    <citation type="journal article" date="2021" name="Sci. Adv.">
        <title>The American lobster genome reveals insights on longevity, neural, and immune adaptations.</title>
        <authorList>
            <person name="Polinski J.M."/>
            <person name="Zimin A.V."/>
            <person name="Clark K.F."/>
            <person name="Kohn A.B."/>
            <person name="Sadowski N."/>
            <person name="Timp W."/>
            <person name="Ptitsyn A."/>
            <person name="Khanna P."/>
            <person name="Romanova D.Y."/>
            <person name="Williams P."/>
            <person name="Greenwood S.J."/>
            <person name="Moroz L.L."/>
            <person name="Walt D.R."/>
            <person name="Bodnar A.G."/>
        </authorList>
    </citation>
    <scope>NUCLEOTIDE SEQUENCE</scope>
    <source>
        <strain evidence="9">GMGI-L3</strain>
    </source>
</reference>
<dbReference type="EMBL" id="JAHLQT010033114">
    <property type="protein sequence ID" value="KAG7159456.1"/>
    <property type="molecule type" value="Genomic_DNA"/>
</dbReference>
<evidence type="ECO:0000256" key="2">
    <source>
        <dbReference type="ARBA" id="ARBA00004138"/>
    </source>
</evidence>
<evidence type="ECO:0000256" key="1">
    <source>
        <dbReference type="ARBA" id="ARBA00003843"/>
    </source>
</evidence>
<evidence type="ECO:0000256" key="7">
    <source>
        <dbReference type="ARBA" id="ARBA00023273"/>
    </source>
</evidence>
<evidence type="ECO:0000313" key="10">
    <source>
        <dbReference type="Proteomes" id="UP000747542"/>
    </source>
</evidence>
<dbReference type="Gene3D" id="3.80.10.10">
    <property type="entry name" value="Ribonuclease Inhibitor"/>
    <property type="match status" value="1"/>
</dbReference>
<comment type="similarity">
    <text evidence="3">Belongs to the DNAAF1 family.</text>
</comment>
<evidence type="ECO:0000256" key="3">
    <source>
        <dbReference type="ARBA" id="ARBA00006453"/>
    </source>
</evidence>
<keyword evidence="7" id="KW-0966">Cell projection</keyword>
<comment type="caution">
    <text evidence="9">The sequence shown here is derived from an EMBL/GenBank/DDBJ whole genome shotgun (WGS) entry which is preliminary data.</text>
</comment>
<dbReference type="Proteomes" id="UP000747542">
    <property type="component" value="Unassembled WGS sequence"/>
</dbReference>
<keyword evidence="6" id="KW-0969">Cilium</keyword>
<dbReference type="InterPro" id="IPR050576">
    <property type="entry name" value="Cilia_flagella_integrity"/>
</dbReference>
<evidence type="ECO:0000256" key="5">
    <source>
        <dbReference type="ARBA" id="ARBA00022737"/>
    </source>
</evidence>
<dbReference type="Pfam" id="PF12799">
    <property type="entry name" value="LRR_4"/>
    <property type="match status" value="1"/>
</dbReference>